<dbReference type="InterPro" id="IPR003877">
    <property type="entry name" value="SPRY_dom"/>
</dbReference>
<evidence type="ECO:0000313" key="4">
    <source>
        <dbReference type="Proteomes" id="UP000615446"/>
    </source>
</evidence>
<dbReference type="Pfam" id="PF00622">
    <property type="entry name" value="SPRY"/>
    <property type="match status" value="1"/>
</dbReference>
<dbReference type="Gene3D" id="2.60.120.920">
    <property type="match status" value="1"/>
</dbReference>
<comment type="caution">
    <text evidence="3">The sequence shown here is derived from an EMBL/GenBank/DDBJ whole genome shotgun (WGS) entry which is preliminary data.</text>
</comment>
<dbReference type="InterPro" id="IPR044736">
    <property type="entry name" value="Gid1/RanBPM/SPLA_SPRY"/>
</dbReference>
<keyword evidence="1" id="KW-1133">Transmembrane helix</keyword>
<keyword evidence="1" id="KW-0812">Transmembrane</keyword>
<evidence type="ECO:0000259" key="2">
    <source>
        <dbReference type="PROSITE" id="PS50188"/>
    </source>
</evidence>
<dbReference type="InterPro" id="IPR013320">
    <property type="entry name" value="ConA-like_dom_sf"/>
</dbReference>
<organism evidence="3 4">
    <name type="scientific">Rhizophagus clarus</name>
    <dbReference type="NCBI Taxonomy" id="94130"/>
    <lineage>
        <taxon>Eukaryota</taxon>
        <taxon>Fungi</taxon>
        <taxon>Fungi incertae sedis</taxon>
        <taxon>Mucoromycota</taxon>
        <taxon>Glomeromycotina</taxon>
        <taxon>Glomeromycetes</taxon>
        <taxon>Glomerales</taxon>
        <taxon>Glomeraceae</taxon>
        <taxon>Rhizophagus</taxon>
    </lineage>
</organism>
<feature type="transmembrane region" description="Helical" evidence="1">
    <location>
        <begin position="181"/>
        <end position="204"/>
    </location>
</feature>
<dbReference type="InterPro" id="IPR001870">
    <property type="entry name" value="B30.2/SPRY"/>
</dbReference>
<name>A0A8H3LDK3_9GLOM</name>
<accession>A0A8H3LDK3</accession>
<dbReference type="OrthoDB" id="258495at2759"/>
<protein>
    <submittedName>
        <fullName evidence="3">Concanavalin A-like lectin/glucanase domain-containing protein</fullName>
    </submittedName>
</protein>
<dbReference type="SUPFAM" id="SSF49899">
    <property type="entry name" value="Concanavalin A-like lectins/glucanases"/>
    <property type="match status" value="1"/>
</dbReference>
<proteinExistence type="predicted"/>
<dbReference type="AlphaFoldDB" id="A0A8H3LDK3"/>
<dbReference type="InterPro" id="IPR043136">
    <property type="entry name" value="B30.2/SPRY_sf"/>
</dbReference>
<gene>
    <name evidence="3" type="ORF">RCL2_001225200</name>
</gene>
<reference evidence="3" key="1">
    <citation type="submission" date="2019-10" db="EMBL/GenBank/DDBJ databases">
        <title>Conservation and host-specific expression of non-tandemly repeated heterogenous ribosome RNA gene in arbuscular mycorrhizal fungi.</title>
        <authorList>
            <person name="Maeda T."/>
            <person name="Kobayashi Y."/>
            <person name="Nakagawa T."/>
            <person name="Ezawa T."/>
            <person name="Yamaguchi K."/>
            <person name="Bino T."/>
            <person name="Nishimoto Y."/>
            <person name="Shigenobu S."/>
            <person name="Kawaguchi M."/>
        </authorList>
    </citation>
    <scope>NUCLEOTIDE SEQUENCE</scope>
    <source>
        <strain evidence="3">HR1</strain>
    </source>
</reference>
<feature type="domain" description="B30.2/SPRY" evidence="2">
    <location>
        <begin position="238"/>
        <end position="427"/>
    </location>
</feature>
<keyword evidence="1" id="KW-0472">Membrane</keyword>
<keyword evidence="3" id="KW-0430">Lectin</keyword>
<dbReference type="SMART" id="SM00449">
    <property type="entry name" value="SPRY"/>
    <property type="match status" value="1"/>
</dbReference>
<dbReference type="PROSITE" id="PS50188">
    <property type="entry name" value="B302_SPRY"/>
    <property type="match status" value="1"/>
</dbReference>
<dbReference type="EMBL" id="BLAL01000089">
    <property type="protein sequence ID" value="GES85164.1"/>
    <property type="molecule type" value="Genomic_DNA"/>
</dbReference>
<dbReference type="InterPro" id="IPR050618">
    <property type="entry name" value="Ubq-SigPath_Reg"/>
</dbReference>
<feature type="transmembrane region" description="Helical" evidence="1">
    <location>
        <begin position="70"/>
        <end position="91"/>
    </location>
</feature>
<feature type="transmembrane region" description="Helical" evidence="1">
    <location>
        <begin position="112"/>
        <end position="133"/>
    </location>
</feature>
<feature type="transmembrane region" description="Helical" evidence="1">
    <location>
        <begin position="148"/>
        <end position="174"/>
    </location>
</feature>
<dbReference type="GO" id="GO:0030246">
    <property type="term" value="F:carbohydrate binding"/>
    <property type="evidence" value="ECO:0007669"/>
    <property type="project" value="UniProtKB-KW"/>
</dbReference>
<dbReference type="CDD" id="cd12885">
    <property type="entry name" value="SPRY_RanBP_like"/>
    <property type="match status" value="1"/>
</dbReference>
<evidence type="ECO:0000313" key="3">
    <source>
        <dbReference type="EMBL" id="GES85164.1"/>
    </source>
</evidence>
<sequence length="442" mass="50819">MLALCNIFEFNYYFVFEDQTLINFSKTNIEFIKQLYTVYDYYGDGNQNEVHNIIETLNENTSRYYIPQHIPAVIILGIFQFTFIALCIALLKIRSWSLVKKSKLNNNKKYVHIIYQLEETLLLITTSFFGIWISENYILYYWQSEEFFGIFSGVISDIIGIIAIIPICSVLIAIRRHSKIIYGLFYLASLLELVIMIKLLYNYYNIYSYKGKEPDLNLKELTLNEWKFKLESEISLLEIVIIKYEKNKENNAAVGVKNILKKEHCVEIFFNAISDIMIQTNYPLPIAFKKDISSHSSSPPLIEYYYYEITILSNQNIDGTIIAIGFASKTHSTNRLPGCDAHSVGFHSDEGRIFHNEGYTGSKYAVKWGEVNDVIGCGYYPSTGKVFFTMNGKNLGIAYAKLFQIWYPTIGSNGVCSLKVNFGQEEFKYIEANGMSIAGIKS</sequence>
<dbReference type="Proteomes" id="UP000615446">
    <property type="component" value="Unassembled WGS sequence"/>
</dbReference>
<dbReference type="PANTHER" id="PTHR12864">
    <property type="entry name" value="RAN BINDING PROTEIN 9-RELATED"/>
    <property type="match status" value="1"/>
</dbReference>
<evidence type="ECO:0000256" key="1">
    <source>
        <dbReference type="SAM" id="Phobius"/>
    </source>
</evidence>